<reference evidence="11 12" key="1">
    <citation type="submission" date="2018-06" db="EMBL/GenBank/DDBJ databases">
        <title>Whole genome sequencing of Candida tropicalis (genome annotated by CSBL at Korea University).</title>
        <authorList>
            <person name="Ahn J."/>
        </authorList>
    </citation>
    <scope>NUCLEOTIDE SEQUENCE [LARGE SCALE GENOMIC DNA]</scope>
    <source>
        <strain evidence="11 12">ATCC 20962</strain>
    </source>
</reference>
<keyword evidence="10" id="KW-0256">Endoplasmic reticulum</keyword>
<dbReference type="Gene3D" id="1.20.120.1630">
    <property type="match status" value="1"/>
</dbReference>
<dbReference type="Proteomes" id="UP000253472">
    <property type="component" value="Unassembled WGS sequence"/>
</dbReference>
<keyword evidence="7 10" id="KW-0812">Transmembrane</keyword>
<dbReference type="GO" id="GO:0004671">
    <property type="term" value="F:protein C-terminal S-isoprenylcysteine carboxyl O-methyltransferase activity"/>
    <property type="evidence" value="ECO:0007669"/>
    <property type="project" value="UniProtKB-EC"/>
</dbReference>
<keyword evidence="5 11" id="KW-0808">Transferase</keyword>
<dbReference type="GO" id="GO:0005789">
    <property type="term" value="C:endoplasmic reticulum membrane"/>
    <property type="evidence" value="ECO:0007669"/>
    <property type="project" value="UniProtKB-SubCell"/>
</dbReference>
<evidence type="ECO:0000256" key="7">
    <source>
        <dbReference type="ARBA" id="ARBA00022692"/>
    </source>
</evidence>
<dbReference type="PANTHER" id="PTHR12714">
    <property type="entry name" value="PROTEIN-S ISOPRENYLCYSTEINE O-METHYLTRANSFERASE"/>
    <property type="match status" value="1"/>
</dbReference>
<evidence type="ECO:0000256" key="6">
    <source>
        <dbReference type="ARBA" id="ARBA00022691"/>
    </source>
</evidence>
<evidence type="ECO:0000256" key="5">
    <source>
        <dbReference type="ARBA" id="ARBA00022679"/>
    </source>
</evidence>
<evidence type="ECO:0000256" key="3">
    <source>
        <dbReference type="ARBA" id="ARBA00012151"/>
    </source>
</evidence>
<accession>A0A367XVI5</accession>
<evidence type="ECO:0000256" key="9">
    <source>
        <dbReference type="ARBA" id="ARBA00023136"/>
    </source>
</evidence>
<name>A0A367XVI5_9ASCO</name>
<keyword evidence="8 10" id="KW-1133">Transmembrane helix</keyword>
<evidence type="ECO:0000256" key="4">
    <source>
        <dbReference type="ARBA" id="ARBA00022603"/>
    </source>
</evidence>
<organism evidence="11 12">
    <name type="scientific">Candida viswanathii</name>
    <dbReference type="NCBI Taxonomy" id="5486"/>
    <lineage>
        <taxon>Eukaryota</taxon>
        <taxon>Fungi</taxon>
        <taxon>Dikarya</taxon>
        <taxon>Ascomycota</taxon>
        <taxon>Saccharomycotina</taxon>
        <taxon>Pichiomycetes</taxon>
        <taxon>Debaryomycetaceae</taxon>
        <taxon>Candida/Lodderomyces clade</taxon>
        <taxon>Candida</taxon>
    </lineage>
</organism>
<evidence type="ECO:0000256" key="2">
    <source>
        <dbReference type="ARBA" id="ARBA00009140"/>
    </source>
</evidence>
<dbReference type="AlphaFoldDB" id="A0A367XVI5"/>
<keyword evidence="9 10" id="KW-0472">Membrane</keyword>
<dbReference type="PANTHER" id="PTHR12714:SF9">
    <property type="entry name" value="PROTEIN-S-ISOPRENYLCYSTEINE O-METHYLTRANSFERASE"/>
    <property type="match status" value="1"/>
</dbReference>
<dbReference type="EMBL" id="QLNQ01000028">
    <property type="protein sequence ID" value="RCK57604.1"/>
    <property type="molecule type" value="Genomic_DNA"/>
</dbReference>
<comment type="caution">
    <text evidence="11">The sequence shown here is derived from an EMBL/GenBank/DDBJ whole genome shotgun (WGS) entry which is preliminary data.</text>
</comment>
<protein>
    <recommendedName>
        <fullName evidence="3 10">Protein-S-isoprenylcysteine O-methyltransferase</fullName>
        <ecNumber evidence="3 10">2.1.1.100</ecNumber>
    </recommendedName>
</protein>
<dbReference type="Pfam" id="PF04140">
    <property type="entry name" value="ICMT"/>
    <property type="match status" value="1"/>
</dbReference>
<dbReference type="OrthoDB" id="422086at2759"/>
<keyword evidence="4 10" id="KW-0489">Methyltransferase</keyword>
<evidence type="ECO:0000256" key="8">
    <source>
        <dbReference type="ARBA" id="ARBA00022989"/>
    </source>
</evidence>
<evidence type="ECO:0000256" key="1">
    <source>
        <dbReference type="ARBA" id="ARBA00004141"/>
    </source>
</evidence>
<evidence type="ECO:0000313" key="11">
    <source>
        <dbReference type="EMBL" id="RCK57604.1"/>
    </source>
</evidence>
<gene>
    <name evidence="11" type="primary">ICMT_1</name>
    <name evidence="11" type="ORF">Cantr_06945</name>
</gene>
<dbReference type="GO" id="GO:0032259">
    <property type="term" value="P:methylation"/>
    <property type="evidence" value="ECO:0007669"/>
    <property type="project" value="UniProtKB-KW"/>
</dbReference>
<dbReference type="InterPro" id="IPR007269">
    <property type="entry name" value="ICMT_MeTrfase"/>
</dbReference>
<comment type="caution">
    <text evidence="10">Lacks conserved residue(s) required for the propagation of feature annotation.</text>
</comment>
<keyword evidence="12" id="KW-1185">Reference proteome</keyword>
<comment type="catalytic activity">
    <reaction evidence="10">
        <text>[protein]-C-terminal S-[(2E,6E)-farnesyl]-L-cysteine + S-adenosyl-L-methionine = [protein]-C-terminal S-[(2E,6E)-farnesyl]-L-cysteine methyl ester + S-adenosyl-L-homocysteine</text>
        <dbReference type="Rhea" id="RHEA:21672"/>
        <dbReference type="Rhea" id="RHEA-COMP:12125"/>
        <dbReference type="Rhea" id="RHEA-COMP:12126"/>
        <dbReference type="ChEBI" id="CHEBI:57856"/>
        <dbReference type="ChEBI" id="CHEBI:59789"/>
        <dbReference type="ChEBI" id="CHEBI:90510"/>
        <dbReference type="ChEBI" id="CHEBI:90511"/>
        <dbReference type="EC" id="2.1.1.100"/>
    </reaction>
</comment>
<dbReference type="InterPro" id="IPR025770">
    <property type="entry name" value="PPMT_MeTrfase"/>
</dbReference>
<evidence type="ECO:0000256" key="10">
    <source>
        <dbReference type="RuleBase" id="RU362022"/>
    </source>
</evidence>
<comment type="subcellular location">
    <subcellularLocation>
        <location evidence="10">Endoplasmic reticulum membrane</location>
        <topology evidence="10">Multi-pass membrane protein</topology>
    </subcellularLocation>
    <subcellularLocation>
        <location evidence="1">Membrane</location>
        <topology evidence="1">Multi-pass membrane protein</topology>
    </subcellularLocation>
</comment>
<sequence>MEFTSTVVFNNPEVDDDSFILEDKEMHFFTVLTLLEHYVVHWTYGTPRVSYAATWLGLSLAVGGQAVRTLSMYTAAESFNHYIQRSAREKHRLVTHGVYGVFRHPSYFGFFVWFVGLQVFLNNVGCLIVGGVVIWRFFRDRIGFEEKFLVEFFGEDYVEYRRRTRTWMMI</sequence>
<dbReference type="EC" id="2.1.1.100" evidence="3 10"/>
<proteinExistence type="inferred from homology"/>
<comment type="similarity">
    <text evidence="2 10">Belongs to the class VI-like SAM-binding methyltransferase superfamily. Isoprenylcysteine carboxyl methyltransferase family.</text>
</comment>
<feature type="transmembrane region" description="Helical" evidence="10">
    <location>
        <begin position="110"/>
        <end position="138"/>
    </location>
</feature>
<keyword evidence="6 10" id="KW-0949">S-adenosyl-L-methionine</keyword>
<evidence type="ECO:0000313" key="12">
    <source>
        <dbReference type="Proteomes" id="UP000253472"/>
    </source>
</evidence>
<dbReference type="STRING" id="5486.A0A367XVI5"/>
<dbReference type="PROSITE" id="PS51564">
    <property type="entry name" value="SAM_ICMT"/>
    <property type="match status" value="1"/>
</dbReference>